<dbReference type="SUPFAM" id="SSF158745">
    <property type="entry name" value="LanC-like"/>
    <property type="match status" value="1"/>
</dbReference>
<dbReference type="GeneID" id="31361276"/>
<dbReference type="AlphaFoldDB" id="D3BB60"/>
<dbReference type="SMART" id="SM01260">
    <property type="entry name" value="LANC_like"/>
    <property type="match status" value="1"/>
</dbReference>
<dbReference type="Gene3D" id="1.50.10.10">
    <property type="match status" value="1"/>
</dbReference>
<feature type="binding site" evidence="2">
    <location>
        <position position="350"/>
    </location>
    <ligand>
        <name>Zn(2+)</name>
        <dbReference type="ChEBI" id="CHEBI:29105"/>
    </ligand>
</feature>
<organism evidence="3 4">
    <name type="scientific">Heterostelium pallidum (strain ATCC 26659 / Pp 5 / PN500)</name>
    <name type="common">Cellular slime mold</name>
    <name type="synonym">Polysphondylium pallidum</name>
    <dbReference type="NCBI Taxonomy" id="670386"/>
    <lineage>
        <taxon>Eukaryota</taxon>
        <taxon>Amoebozoa</taxon>
        <taxon>Evosea</taxon>
        <taxon>Eumycetozoa</taxon>
        <taxon>Dictyostelia</taxon>
        <taxon>Acytosteliales</taxon>
        <taxon>Acytosteliaceae</taxon>
        <taxon>Heterostelium</taxon>
    </lineage>
</organism>
<dbReference type="PRINTS" id="PR01951">
    <property type="entry name" value="LANCEUKARYTE"/>
</dbReference>
<evidence type="ECO:0000313" key="4">
    <source>
        <dbReference type="Proteomes" id="UP000001396"/>
    </source>
</evidence>
<dbReference type="Pfam" id="PF05147">
    <property type="entry name" value="LANC_like"/>
    <property type="match status" value="1"/>
</dbReference>
<sequence>MEGRYIDNPYLQSTINNIDKQSLLNEELQSLFSSSLNEIDQQLKDNQPTINKDNTIYTGSLGLCFSYLMRYLIPTSSGNQQPTTYLDLCRDLYNCLTRDYQKKRSSKKRITFLSGDNGLLTIGIILNSLDRDNDKMLMLFKQLLNQLNEIINDDDDDDDEQEYPYELLYGKSGYLQCLLLIKRYCLKNSLESLQLLETLDQSIEALVVEIVESGRDYAIDDESESPLMYEWHRSQYLGGVHGLAGILYMLMSSLEMISINQEKKRSIDSDIRESLDYLVSTMLPSGNFPTRTDSDSDRLVQFCHGAPGIIPTLVKAYSYFNNDPKYLECAKYSSNVIWKYGLLTKGTGLCHGISGNTFSFLLIYKESNDLCFLYKAIAFVKLSTTKSFFKQLNIPDNPFSLFEGLGGLAWLLNDILNIYKYDKDYLKLINFPSF</sequence>
<keyword evidence="2" id="KW-0862">Zinc</keyword>
<dbReference type="EMBL" id="ADBJ01000025">
    <property type="protein sequence ID" value="EFA81797.1"/>
    <property type="molecule type" value="Genomic_DNA"/>
</dbReference>
<comment type="similarity">
    <text evidence="1">Belongs to the LanC-like protein family.</text>
</comment>
<dbReference type="OMA" id="PCVDDNR"/>
<comment type="caution">
    <text evidence="3">The sequence shown here is derived from an EMBL/GenBank/DDBJ whole genome shotgun (WGS) entry which is preliminary data.</text>
</comment>
<feature type="binding site" evidence="2">
    <location>
        <position position="351"/>
    </location>
    <ligand>
        <name>Zn(2+)</name>
        <dbReference type="ChEBI" id="CHEBI:29105"/>
    </ligand>
</feature>
<keyword evidence="4" id="KW-1185">Reference proteome</keyword>
<dbReference type="PANTHER" id="PTHR12736:SF7">
    <property type="entry name" value="LANC-LIKE PROTEIN 3"/>
    <property type="match status" value="1"/>
</dbReference>
<feature type="binding site" evidence="2">
    <location>
        <position position="303"/>
    </location>
    <ligand>
        <name>Zn(2+)</name>
        <dbReference type="ChEBI" id="CHEBI:29105"/>
    </ligand>
</feature>
<keyword evidence="2" id="KW-0479">Metal-binding</keyword>
<dbReference type="GO" id="GO:0005886">
    <property type="term" value="C:plasma membrane"/>
    <property type="evidence" value="ECO:0007669"/>
    <property type="project" value="TreeGrafter"/>
</dbReference>
<reference evidence="3 4" key="1">
    <citation type="journal article" date="2011" name="Genome Res.">
        <title>Phylogeny-wide analysis of social amoeba genomes highlights ancient origins for complex intercellular communication.</title>
        <authorList>
            <person name="Heidel A.J."/>
            <person name="Lawal H.M."/>
            <person name="Felder M."/>
            <person name="Schilde C."/>
            <person name="Helps N.R."/>
            <person name="Tunggal B."/>
            <person name="Rivero F."/>
            <person name="John U."/>
            <person name="Schleicher M."/>
            <person name="Eichinger L."/>
            <person name="Platzer M."/>
            <person name="Noegel A.A."/>
            <person name="Schaap P."/>
            <person name="Gloeckner G."/>
        </authorList>
    </citation>
    <scope>NUCLEOTIDE SEQUENCE [LARGE SCALE GENOMIC DNA]</scope>
    <source>
        <strain evidence="4">ATCC 26659 / Pp 5 / PN500</strain>
    </source>
</reference>
<dbReference type="InParanoid" id="D3BB60"/>
<dbReference type="GO" id="GO:0031179">
    <property type="term" value="P:peptide modification"/>
    <property type="evidence" value="ECO:0007669"/>
    <property type="project" value="InterPro"/>
</dbReference>
<evidence type="ECO:0000313" key="3">
    <source>
        <dbReference type="EMBL" id="EFA81797.1"/>
    </source>
</evidence>
<dbReference type="CDD" id="cd04794">
    <property type="entry name" value="euk_LANCL"/>
    <property type="match status" value="1"/>
</dbReference>
<gene>
    <name evidence="3" type="ORF">PPL_05792</name>
</gene>
<dbReference type="InterPro" id="IPR012341">
    <property type="entry name" value="6hp_glycosidase-like_sf"/>
</dbReference>
<proteinExistence type="inferred from homology"/>
<protein>
    <submittedName>
        <fullName evidence="3">Bacterial lantibiotic synthetase component C-like protein</fullName>
    </submittedName>
</protein>
<dbReference type="RefSeq" id="XP_020433914.1">
    <property type="nucleotide sequence ID" value="XM_020576665.1"/>
</dbReference>
<dbReference type="Proteomes" id="UP000001396">
    <property type="component" value="Unassembled WGS sequence"/>
</dbReference>
<accession>D3BB60</accession>
<dbReference type="InterPro" id="IPR007822">
    <property type="entry name" value="LANC-like"/>
</dbReference>
<name>D3BB60_HETP5</name>
<dbReference type="PRINTS" id="PR01950">
    <property type="entry name" value="LANCSUPER"/>
</dbReference>
<evidence type="ECO:0000256" key="2">
    <source>
        <dbReference type="PIRSR" id="PIRSR607822-1"/>
    </source>
</evidence>
<dbReference type="InterPro" id="IPR020464">
    <property type="entry name" value="LanC-like_prot_euk"/>
</dbReference>
<dbReference type="GO" id="GO:0005975">
    <property type="term" value="P:carbohydrate metabolic process"/>
    <property type="evidence" value="ECO:0007669"/>
    <property type="project" value="InterPro"/>
</dbReference>
<evidence type="ECO:0000256" key="1">
    <source>
        <dbReference type="ARBA" id="ARBA00007179"/>
    </source>
</evidence>
<dbReference type="GO" id="GO:0046872">
    <property type="term" value="F:metal ion binding"/>
    <property type="evidence" value="ECO:0007669"/>
    <property type="project" value="UniProtKB-KW"/>
</dbReference>
<dbReference type="PANTHER" id="PTHR12736">
    <property type="entry name" value="LANC-LIKE PROTEIN"/>
    <property type="match status" value="1"/>
</dbReference>